<feature type="region of interest" description="Disordered" evidence="1">
    <location>
        <begin position="84"/>
        <end position="123"/>
    </location>
</feature>
<keyword evidence="2" id="KW-1185">Reference proteome</keyword>
<feature type="compositionally biased region" description="Basic and acidic residues" evidence="1">
    <location>
        <begin position="36"/>
        <end position="46"/>
    </location>
</feature>
<feature type="compositionally biased region" description="Polar residues" evidence="1">
    <location>
        <begin position="100"/>
        <end position="117"/>
    </location>
</feature>
<reference evidence="3" key="1">
    <citation type="submission" date="2020-12" db="UniProtKB">
        <authorList>
            <consortium name="WormBaseParasite"/>
        </authorList>
    </citation>
    <scope>IDENTIFICATION</scope>
    <source>
        <strain evidence="3">MHco3</strain>
    </source>
</reference>
<feature type="region of interest" description="Disordered" evidence="1">
    <location>
        <begin position="1"/>
        <end position="62"/>
    </location>
</feature>
<dbReference type="WBParaSite" id="HCON_00039320-00001">
    <property type="protein sequence ID" value="HCON_00039320-00001"/>
    <property type="gene ID" value="HCON_00039320"/>
</dbReference>
<organism evidence="2 3">
    <name type="scientific">Haemonchus contortus</name>
    <name type="common">Barber pole worm</name>
    <dbReference type="NCBI Taxonomy" id="6289"/>
    <lineage>
        <taxon>Eukaryota</taxon>
        <taxon>Metazoa</taxon>
        <taxon>Ecdysozoa</taxon>
        <taxon>Nematoda</taxon>
        <taxon>Chromadorea</taxon>
        <taxon>Rhabditida</taxon>
        <taxon>Rhabditina</taxon>
        <taxon>Rhabditomorpha</taxon>
        <taxon>Strongyloidea</taxon>
        <taxon>Trichostrongylidae</taxon>
        <taxon>Haemonchus</taxon>
    </lineage>
</organism>
<evidence type="ECO:0000313" key="2">
    <source>
        <dbReference type="Proteomes" id="UP000025227"/>
    </source>
</evidence>
<accession>A0A7I4Y368</accession>
<dbReference type="Proteomes" id="UP000025227">
    <property type="component" value="Unplaced"/>
</dbReference>
<sequence length="123" mass="14034">MTTPEIVKETNKDDGRLKKKRRELTKIELNRQAGNHPEKRSNSDQKEWEEEEGGGDSSELGTYHAPLWTAVIYFTNEADIKDRLADGPREHADRQLDGRPQTSRQELTVTEGRQTEGQADVDT</sequence>
<name>A0A7I4Y368_HAECO</name>
<proteinExistence type="predicted"/>
<evidence type="ECO:0000313" key="3">
    <source>
        <dbReference type="WBParaSite" id="HCON_00039320-00001"/>
    </source>
</evidence>
<feature type="compositionally biased region" description="Basic and acidic residues" evidence="1">
    <location>
        <begin position="1"/>
        <end position="16"/>
    </location>
</feature>
<evidence type="ECO:0000256" key="1">
    <source>
        <dbReference type="SAM" id="MobiDB-lite"/>
    </source>
</evidence>
<feature type="compositionally biased region" description="Basic and acidic residues" evidence="1">
    <location>
        <begin position="84"/>
        <end position="97"/>
    </location>
</feature>
<dbReference type="AlphaFoldDB" id="A0A7I4Y368"/>
<protein>
    <submittedName>
        <fullName evidence="3">Uncharacterized protein</fullName>
    </submittedName>
</protein>